<proteinExistence type="predicted"/>
<keyword evidence="2" id="KW-1185">Reference proteome</keyword>
<dbReference type="Proteomes" id="UP001149165">
    <property type="component" value="Unassembled WGS sequence"/>
</dbReference>
<dbReference type="AlphaFoldDB" id="A0A9W9FTW5"/>
<sequence>MICRKNPTRGSDSELAYASPAPPSWVGVEYIEGVEQIEDLLDQAASYFRALKRALEPAGMSLDFWAWTDAKDDTVVTPTTKATLTKDSLQKLTDSHGVRDPRPRVIQRIKDILQSFEVKISKPPTFVGRRSVFNPELRPTYTCVVYCVGNDGEWFGAAKEILKFIREEEKLHDASVELLNPCCEQPRSTFPILKDDSIIDSWEKVRRSIFETIDLVDVLAIGCYRRGRTNNIDDTFPTVLVLVDPRSIKEWRRTREEIVDILNKYKCHMVAVEIVKDEIRSEGTTKGGTDRALLTGPAKVGHAISHSLNPDTSWSLGGFIELKVKEKWEVYALTCFHCVVPDISTEGTFYADPTPKIPDYVPPYLVSYLNDWLVKGVKLGDEVAQAQLRVDHPTLRAFKNQKKKLEDEMFKGFSGIQDESPIDSIEETGPVAKLNSSLPHHSDYRDASNFVDQIADCVEEHGQFLGHVAAGTGIGQIIENPNGEWFEHRNWRAHMEWAIIKLCPGRSGTNLKESANMLGYGTGTRTKGQFHPLPDFLLDRRQVDINLTGCRTADASSVVGVDGKHFSGPGDSGSWVFTDDKYVVGMVWCRASFNHITYYVPIEDIFWDILNKTDGQDVRIFEG</sequence>
<name>A0A9W9FTW5_9EURO</name>
<comment type="caution">
    <text evidence="1">The sequence shown here is derived from an EMBL/GenBank/DDBJ whole genome shotgun (WGS) entry which is preliminary data.</text>
</comment>
<accession>A0A9W9FTW5</accession>
<protein>
    <submittedName>
        <fullName evidence="1">Uncharacterized protein</fullName>
    </submittedName>
</protein>
<organism evidence="1 2">
    <name type="scientific">Penicillium angulare</name>
    <dbReference type="NCBI Taxonomy" id="116970"/>
    <lineage>
        <taxon>Eukaryota</taxon>
        <taxon>Fungi</taxon>
        <taxon>Dikarya</taxon>
        <taxon>Ascomycota</taxon>
        <taxon>Pezizomycotina</taxon>
        <taxon>Eurotiomycetes</taxon>
        <taxon>Eurotiomycetidae</taxon>
        <taxon>Eurotiales</taxon>
        <taxon>Aspergillaceae</taxon>
        <taxon>Penicillium</taxon>
    </lineage>
</organism>
<evidence type="ECO:0000313" key="2">
    <source>
        <dbReference type="Proteomes" id="UP001149165"/>
    </source>
</evidence>
<reference evidence="1" key="1">
    <citation type="submission" date="2022-11" db="EMBL/GenBank/DDBJ databases">
        <authorList>
            <person name="Petersen C."/>
        </authorList>
    </citation>
    <scope>NUCLEOTIDE SEQUENCE</scope>
    <source>
        <strain evidence="1">IBT 30069</strain>
    </source>
</reference>
<dbReference type="OrthoDB" id="5424209at2759"/>
<dbReference type="EMBL" id="JAPQKH010000003">
    <property type="protein sequence ID" value="KAJ5106298.1"/>
    <property type="molecule type" value="Genomic_DNA"/>
</dbReference>
<gene>
    <name evidence="1" type="ORF">N7456_002973</name>
</gene>
<evidence type="ECO:0000313" key="1">
    <source>
        <dbReference type="EMBL" id="KAJ5106298.1"/>
    </source>
</evidence>
<reference evidence="1" key="2">
    <citation type="journal article" date="2023" name="IMA Fungus">
        <title>Comparative genomic study of the Penicillium genus elucidates a diverse pangenome and 15 lateral gene transfer events.</title>
        <authorList>
            <person name="Petersen C."/>
            <person name="Sorensen T."/>
            <person name="Nielsen M.R."/>
            <person name="Sondergaard T.E."/>
            <person name="Sorensen J.L."/>
            <person name="Fitzpatrick D.A."/>
            <person name="Frisvad J.C."/>
            <person name="Nielsen K.L."/>
        </authorList>
    </citation>
    <scope>NUCLEOTIDE SEQUENCE</scope>
    <source>
        <strain evidence="1">IBT 30069</strain>
    </source>
</reference>